<dbReference type="AlphaFoldDB" id="A0AAV5TXM5"/>
<evidence type="ECO:0000313" key="2">
    <source>
        <dbReference type="Proteomes" id="UP001432027"/>
    </source>
</evidence>
<dbReference type="EMBL" id="BTSX01000005">
    <property type="protein sequence ID" value="GMS98823.1"/>
    <property type="molecule type" value="Genomic_DNA"/>
</dbReference>
<protein>
    <submittedName>
        <fullName evidence="1">Uncharacterized protein</fullName>
    </submittedName>
</protein>
<proteinExistence type="predicted"/>
<sequence length="67" mass="7365">EKEEERKKRTAVPLKTVVTVEQISLPGLLASPPAYISIDVEPSVAKSPEYSKEAIVAEVEEKQNSMP</sequence>
<accession>A0AAV5TXM5</accession>
<name>A0AAV5TXM5_9BILA</name>
<dbReference type="Proteomes" id="UP001432027">
    <property type="component" value="Unassembled WGS sequence"/>
</dbReference>
<organism evidence="1 2">
    <name type="scientific">Pristionchus entomophagus</name>
    <dbReference type="NCBI Taxonomy" id="358040"/>
    <lineage>
        <taxon>Eukaryota</taxon>
        <taxon>Metazoa</taxon>
        <taxon>Ecdysozoa</taxon>
        <taxon>Nematoda</taxon>
        <taxon>Chromadorea</taxon>
        <taxon>Rhabditida</taxon>
        <taxon>Rhabditina</taxon>
        <taxon>Diplogasteromorpha</taxon>
        <taxon>Diplogasteroidea</taxon>
        <taxon>Neodiplogasteridae</taxon>
        <taxon>Pristionchus</taxon>
    </lineage>
</organism>
<gene>
    <name evidence="1" type="ORF">PENTCL1PPCAC_20998</name>
</gene>
<keyword evidence="2" id="KW-1185">Reference proteome</keyword>
<evidence type="ECO:0000313" key="1">
    <source>
        <dbReference type="EMBL" id="GMS98823.1"/>
    </source>
</evidence>
<reference evidence="1" key="1">
    <citation type="submission" date="2023-10" db="EMBL/GenBank/DDBJ databases">
        <title>Genome assembly of Pristionchus species.</title>
        <authorList>
            <person name="Yoshida K."/>
            <person name="Sommer R.J."/>
        </authorList>
    </citation>
    <scope>NUCLEOTIDE SEQUENCE</scope>
    <source>
        <strain evidence="1">RS0144</strain>
    </source>
</reference>
<comment type="caution">
    <text evidence="1">The sequence shown here is derived from an EMBL/GenBank/DDBJ whole genome shotgun (WGS) entry which is preliminary data.</text>
</comment>
<feature type="non-terminal residue" evidence="1">
    <location>
        <position position="1"/>
    </location>
</feature>